<evidence type="ECO:0008006" key="3">
    <source>
        <dbReference type="Google" id="ProtNLM"/>
    </source>
</evidence>
<gene>
    <name evidence="1" type="ORF">C8263_16910</name>
</gene>
<sequence length="244" mass="25505">MNTGAKASPSGQDAGEGSPLLKQFLAWGIFPHPAEIERTVEAFKGEPPEQALARLARQAKTIAAGQGVVASLPGAIPGLGTAAQLAVAGGTALPETLLLLRKMAHLQLCTAHLYGQPIRALNEDDKIHPDRLEEFMVVLGIMTGVILPAKEAAKKFGTRFTTVQISRHLPGCVLRAINAKVGFTLLTKFGTKRGGVALGRLIPLGVGAAIGGAMNYQSIHQFGKSAAKFYGGSEEYGVPDDTSG</sequence>
<organism evidence="1 2">
    <name type="scientific">Deinococcus arcticus</name>
    <dbReference type="NCBI Taxonomy" id="2136176"/>
    <lineage>
        <taxon>Bacteria</taxon>
        <taxon>Thermotogati</taxon>
        <taxon>Deinococcota</taxon>
        <taxon>Deinococci</taxon>
        <taxon>Deinococcales</taxon>
        <taxon>Deinococcaceae</taxon>
        <taxon>Deinococcus</taxon>
    </lineage>
</organism>
<evidence type="ECO:0000313" key="1">
    <source>
        <dbReference type="EMBL" id="PTA66582.1"/>
    </source>
</evidence>
<dbReference type="EMBL" id="PYSV01000024">
    <property type="protein sequence ID" value="PTA66582.1"/>
    <property type="molecule type" value="Genomic_DNA"/>
</dbReference>
<reference evidence="1 2" key="1">
    <citation type="submission" date="2018-03" db="EMBL/GenBank/DDBJ databases">
        <title>Draft genome of Deinococcus sp. OD32.</title>
        <authorList>
            <person name="Wang X.-P."/>
            <person name="Du Z.-J."/>
        </authorList>
    </citation>
    <scope>NUCLEOTIDE SEQUENCE [LARGE SCALE GENOMIC DNA]</scope>
    <source>
        <strain evidence="1 2">OD32</strain>
    </source>
</reference>
<protein>
    <recommendedName>
        <fullName evidence="3">EcsC family protein</fullName>
    </recommendedName>
</protein>
<accession>A0A2T3W3Y5</accession>
<comment type="caution">
    <text evidence="1">The sequence shown here is derived from an EMBL/GenBank/DDBJ whole genome shotgun (WGS) entry which is preliminary data.</text>
</comment>
<dbReference type="RefSeq" id="WP_107139318.1">
    <property type="nucleotide sequence ID" value="NZ_PYSV01000024.1"/>
</dbReference>
<dbReference type="OrthoDB" id="4422408at2"/>
<dbReference type="Proteomes" id="UP000240317">
    <property type="component" value="Unassembled WGS sequence"/>
</dbReference>
<name>A0A2T3W3Y5_9DEIO</name>
<keyword evidence="2" id="KW-1185">Reference proteome</keyword>
<dbReference type="AlphaFoldDB" id="A0A2T3W3Y5"/>
<evidence type="ECO:0000313" key="2">
    <source>
        <dbReference type="Proteomes" id="UP000240317"/>
    </source>
</evidence>
<proteinExistence type="predicted"/>